<evidence type="ECO:0000256" key="2">
    <source>
        <dbReference type="ARBA" id="ARBA00022679"/>
    </source>
</evidence>
<accession>A0AAN8UTT6</accession>
<dbReference type="Proteomes" id="UP001370490">
    <property type="component" value="Unassembled WGS sequence"/>
</dbReference>
<dbReference type="EMBL" id="JBAMMX010000022">
    <property type="protein sequence ID" value="KAK6917946.1"/>
    <property type="molecule type" value="Genomic_DNA"/>
</dbReference>
<dbReference type="GO" id="GO:0080044">
    <property type="term" value="F:quercetin 7-O-glucosyltransferase activity"/>
    <property type="evidence" value="ECO:0007669"/>
    <property type="project" value="TreeGrafter"/>
</dbReference>
<evidence type="ECO:0000256" key="4">
    <source>
        <dbReference type="RuleBase" id="RU362057"/>
    </source>
</evidence>
<evidence type="ECO:0000256" key="1">
    <source>
        <dbReference type="ARBA" id="ARBA00009995"/>
    </source>
</evidence>
<dbReference type="AlphaFoldDB" id="A0AAN8UTT6"/>
<dbReference type="PANTHER" id="PTHR11926:SF774">
    <property type="entry name" value="UDP-GLYCOSYLTRANSFERASE 85A1-RELATED"/>
    <property type="match status" value="1"/>
</dbReference>
<dbReference type="Pfam" id="PF00201">
    <property type="entry name" value="UDPGT"/>
    <property type="match status" value="1"/>
</dbReference>
<dbReference type="Gene3D" id="3.40.50.2000">
    <property type="entry name" value="Glycogen Phosphorylase B"/>
    <property type="match status" value="2"/>
</dbReference>
<reference evidence="5 6" key="1">
    <citation type="submission" date="2023-12" db="EMBL/GenBank/DDBJ databases">
        <title>A high-quality genome assembly for Dillenia turbinata (Dilleniales).</title>
        <authorList>
            <person name="Chanderbali A."/>
        </authorList>
    </citation>
    <scope>NUCLEOTIDE SEQUENCE [LARGE SCALE GENOMIC DNA]</scope>
    <source>
        <strain evidence="5">LSX21</strain>
        <tissue evidence="5">Leaf</tissue>
    </source>
</reference>
<dbReference type="PROSITE" id="PS00375">
    <property type="entry name" value="UDPGT"/>
    <property type="match status" value="1"/>
</dbReference>
<dbReference type="InterPro" id="IPR002213">
    <property type="entry name" value="UDP_glucos_trans"/>
</dbReference>
<organism evidence="5 6">
    <name type="scientific">Dillenia turbinata</name>
    <dbReference type="NCBI Taxonomy" id="194707"/>
    <lineage>
        <taxon>Eukaryota</taxon>
        <taxon>Viridiplantae</taxon>
        <taxon>Streptophyta</taxon>
        <taxon>Embryophyta</taxon>
        <taxon>Tracheophyta</taxon>
        <taxon>Spermatophyta</taxon>
        <taxon>Magnoliopsida</taxon>
        <taxon>eudicotyledons</taxon>
        <taxon>Gunneridae</taxon>
        <taxon>Pentapetalae</taxon>
        <taxon>Dilleniales</taxon>
        <taxon>Dilleniaceae</taxon>
        <taxon>Dillenia</taxon>
    </lineage>
</organism>
<dbReference type="PANTHER" id="PTHR11926">
    <property type="entry name" value="GLUCOSYL/GLUCURONOSYL TRANSFERASES"/>
    <property type="match status" value="1"/>
</dbReference>
<dbReference type="InterPro" id="IPR035595">
    <property type="entry name" value="UDP_glycos_trans_CS"/>
</dbReference>
<dbReference type="EC" id="2.4.1.-" evidence="4"/>
<proteinExistence type="inferred from homology"/>
<gene>
    <name evidence="5" type="ORF">RJ641_016368</name>
</gene>
<keyword evidence="3" id="KW-0328">Glycosyltransferase</keyword>
<dbReference type="CDD" id="cd03784">
    <property type="entry name" value="GT1_Gtf-like"/>
    <property type="match status" value="1"/>
</dbReference>
<evidence type="ECO:0000256" key="3">
    <source>
        <dbReference type="RuleBase" id="RU003718"/>
    </source>
</evidence>
<protein>
    <recommendedName>
        <fullName evidence="4">Glycosyltransferase</fullName>
        <ecNumber evidence="4">2.4.1.-</ecNumber>
    </recommendedName>
</protein>
<dbReference type="SUPFAM" id="SSF53756">
    <property type="entry name" value="UDP-Glycosyltransferase/glycogen phosphorylase"/>
    <property type="match status" value="1"/>
</dbReference>
<evidence type="ECO:0000313" key="5">
    <source>
        <dbReference type="EMBL" id="KAK6917946.1"/>
    </source>
</evidence>
<dbReference type="GO" id="GO:0080043">
    <property type="term" value="F:quercetin 3-O-glucosyltransferase activity"/>
    <property type="evidence" value="ECO:0007669"/>
    <property type="project" value="TreeGrafter"/>
</dbReference>
<evidence type="ECO:0000313" key="6">
    <source>
        <dbReference type="Proteomes" id="UP001370490"/>
    </source>
</evidence>
<keyword evidence="6" id="KW-1185">Reference proteome</keyword>
<comment type="caution">
    <text evidence="5">The sequence shown here is derived from an EMBL/GenBank/DDBJ whole genome shotgun (WGS) entry which is preliminary data.</text>
</comment>
<sequence>MSSEVKAIPTCHVVAMTYPGRGHINPMVDLCTHLVAASSGELLITLVLTEEWLGLIGSKQEPDSLAVPSPNIRFRSIPNVVPSELKRADDYSGFIRAIYTKMEDPFDRLLDQLEPPVTCIIADLFLPWMPAVGKRRNIPVALLFTMAPSLFSCYYHFDLLAAHRHSFLDDLSERGEEVIDYIPGISMRLANSPFFNLTERDIIINKLLLEAFPFVKDAQALLFSCFYDLEANVLNALRDTLPIPIYALGPSIPYLSLRNKTLETSHGAYQDWLDKQPEASVLYISLGSFGSKSKEQVHELLMGLNESGHRYFWAARSEALNLQQNANEKGLIVPWCDQLRILCHSSVGAYLSNCGWNSTLEGIYAGVPMLAYPQFAEQPYNSKLIAEVWKNGLNLKRNVGTQNTVGRDEIARAIKRIMDLNGEEGKGLRTRAKELQEACRTAIDAGGSTATNHADFLGKFCAI</sequence>
<comment type="similarity">
    <text evidence="1 3">Belongs to the UDP-glycosyltransferase family.</text>
</comment>
<dbReference type="FunFam" id="3.40.50.2000:FF:000138">
    <property type="entry name" value="Glycosyltransferase"/>
    <property type="match status" value="1"/>
</dbReference>
<keyword evidence="2 3" id="KW-0808">Transferase</keyword>
<name>A0AAN8UTT6_9MAGN</name>